<organism evidence="1 2">
    <name type="scientific">Stegodyphus mimosarum</name>
    <name type="common">African social velvet spider</name>
    <dbReference type="NCBI Taxonomy" id="407821"/>
    <lineage>
        <taxon>Eukaryota</taxon>
        <taxon>Metazoa</taxon>
        <taxon>Ecdysozoa</taxon>
        <taxon>Arthropoda</taxon>
        <taxon>Chelicerata</taxon>
        <taxon>Arachnida</taxon>
        <taxon>Araneae</taxon>
        <taxon>Araneomorphae</taxon>
        <taxon>Entelegynae</taxon>
        <taxon>Eresoidea</taxon>
        <taxon>Eresidae</taxon>
        <taxon>Stegodyphus</taxon>
    </lineage>
</organism>
<dbReference type="Proteomes" id="UP000054359">
    <property type="component" value="Unassembled WGS sequence"/>
</dbReference>
<evidence type="ECO:0000313" key="2">
    <source>
        <dbReference type="Proteomes" id="UP000054359"/>
    </source>
</evidence>
<protein>
    <submittedName>
        <fullName evidence="1">Uncharacterized protein</fullName>
    </submittedName>
</protein>
<accession>A0A087TLF8</accession>
<keyword evidence="2" id="KW-1185">Reference proteome</keyword>
<dbReference type="EMBL" id="KK115759">
    <property type="protein sequence ID" value="KFM65947.1"/>
    <property type="molecule type" value="Genomic_DNA"/>
</dbReference>
<reference evidence="1 2" key="1">
    <citation type="submission" date="2013-11" db="EMBL/GenBank/DDBJ databases">
        <title>Genome sequencing of Stegodyphus mimosarum.</title>
        <authorList>
            <person name="Bechsgaard J."/>
        </authorList>
    </citation>
    <scope>NUCLEOTIDE SEQUENCE [LARGE SCALE GENOMIC DNA]</scope>
</reference>
<dbReference type="AlphaFoldDB" id="A0A087TLF8"/>
<sequence length="52" mass="6183">MFLGQSKYVLEFHPHLNTHHVIYTSPVWSFEETLEVLLMINTRALELTFVHI</sequence>
<evidence type="ECO:0000313" key="1">
    <source>
        <dbReference type="EMBL" id="KFM65947.1"/>
    </source>
</evidence>
<name>A0A087TLF8_STEMI</name>
<proteinExistence type="predicted"/>
<gene>
    <name evidence="1" type="ORF">X975_11284</name>
</gene>
<feature type="non-terminal residue" evidence="1">
    <location>
        <position position="52"/>
    </location>
</feature>